<feature type="region of interest" description="Disordered" evidence="1">
    <location>
        <begin position="36"/>
        <end position="61"/>
    </location>
</feature>
<keyword evidence="3" id="KW-1185">Reference proteome</keyword>
<reference evidence="2" key="2">
    <citation type="submission" date="2021-02" db="EMBL/GenBank/DDBJ databases">
        <authorList>
            <person name="Kimball J.A."/>
            <person name="Haas M.W."/>
            <person name="Macchietto M."/>
            <person name="Kono T."/>
            <person name="Duquette J."/>
            <person name="Shao M."/>
        </authorList>
    </citation>
    <scope>NUCLEOTIDE SEQUENCE</scope>
    <source>
        <tissue evidence="2">Fresh leaf tissue</tissue>
    </source>
</reference>
<dbReference type="Proteomes" id="UP000729402">
    <property type="component" value="Unassembled WGS sequence"/>
</dbReference>
<evidence type="ECO:0000256" key="1">
    <source>
        <dbReference type="SAM" id="MobiDB-lite"/>
    </source>
</evidence>
<dbReference type="AlphaFoldDB" id="A0A8J5SDP3"/>
<evidence type="ECO:0000313" key="2">
    <source>
        <dbReference type="EMBL" id="KAG8064139.1"/>
    </source>
</evidence>
<gene>
    <name evidence="2" type="ORF">GUJ93_ZPchr0004g38358</name>
</gene>
<name>A0A8J5SDP3_ZIZPA</name>
<comment type="caution">
    <text evidence="2">The sequence shown here is derived from an EMBL/GenBank/DDBJ whole genome shotgun (WGS) entry which is preliminary data.</text>
</comment>
<accession>A0A8J5SDP3</accession>
<dbReference type="EMBL" id="JAAALK010000285">
    <property type="protein sequence ID" value="KAG8064139.1"/>
    <property type="molecule type" value="Genomic_DNA"/>
</dbReference>
<evidence type="ECO:0000313" key="3">
    <source>
        <dbReference type="Proteomes" id="UP000729402"/>
    </source>
</evidence>
<proteinExistence type="predicted"/>
<organism evidence="2 3">
    <name type="scientific">Zizania palustris</name>
    <name type="common">Northern wild rice</name>
    <dbReference type="NCBI Taxonomy" id="103762"/>
    <lineage>
        <taxon>Eukaryota</taxon>
        <taxon>Viridiplantae</taxon>
        <taxon>Streptophyta</taxon>
        <taxon>Embryophyta</taxon>
        <taxon>Tracheophyta</taxon>
        <taxon>Spermatophyta</taxon>
        <taxon>Magnoliopsida</taxon>
        <taxon>Liliopsida</taxon>
        <taxon>Poales</taxon>
        <taxon>Poaceae</taxon>
        <taxon>BOP clade</taxon>
        <taxon>Oryzoideae</taxon>
        <taxon>Oryzeae</taxon>
        <taxon>Zizaniinae</taxon>
        <taxon>Zizania</taxon>
    </lineage>
</organism>
<protein>
    <submittedName>
        <fullName evidence="2">Uncharacterized protein</fullName>
    </submittedName>
</protein>
<reference evidence="2" key="1">
    <citation type="journal article" date="2021" name="bioRxiv">
        <title>Whole Genome Assembly and Annotation of Northern Wild Rice, Zizania palustris L., Supports a Whole Genome Duplication in the Zizania Genus.</title>
        <authorList>
            <person name="Haas M."/>
            <person name="Kono T."/>
            <person name="Macchietto M."/>
            <person name="Millas R."/>
            <person name="McGilp L."/>
            <person name="Shao M."/>
            <person name="Duquette J."/>
            <person name="Hirsch C.N."/>
            <person name="Kimball J."/>
        </authorList>
    </citation>
    <scope>NUCLEOTIDE SEQUENCE</scope>
    <source>
        <tissue evidence="2">Fresh leaf tissue</tissue>
    </source>
</reference>
<sequence length="85" mass="9157">MASSMELDQLLLPVNTTVAALALAASRRHRACARCTQRRWPARTPTKPGEPSGDRSPAPAQAAPVLRTLHELAGRLGPLTHIRLT</sequence>